<keyword evidence="1" id="KW-1133">Transmembrane helix</keyword>
<evidence type="ECO:0000256" key="1">
    <source>
        <dbReference type="SAM" id="Phobius"/>
    </source>
</evidence>
<name>A0A7K4NL99_9ARCH</name>
<dbReference type="EMBL" id="JACAST010000012">
    <property type="protein sequence ID" value="NWK02116.1"/>
    <property type="molecule type" value="Genomic_DNA"/>
</dbReference>
<reference evidence="2 3" key="1">
    <citation type="journal article" date="2019" name="Environ. Microbiol.">
        <title>Genomics insights into ecotype formation of ammonia-oxidizing archaea in the deep ocean.</title>
        <authorList>
            <person name="Wang Y."/>
            <person name="Huang J.M."/>
            <person name="Cui G.J."/>
            <person name="Nunoura T."/>
            <person name="Takaki Y."/>
            <person name="Li W.L."/>
            <person name="Li J."/>
            <person name="Gao Z.M."/>
            <person name="Takai K."/>
            <person name="Zhang A.Q."/>
            <person name="Stepanauskas R."/>
        </authorList>
    </citation>
    <scope>NUCLEOTIDE SEQUENCE [LARGE SCALE GENOMIC DNA]</scope>
    <source>
        <strain evidence="2 3">N8</strain>
    </source>
</reference>
<dbReference type="AlphaFoldDB" id="A0A7K4NL99"/>
<accession>A0A7K4NL99</accession>
<gene>
    <name evidence="2" type="ORF">HX804_02250</name>
</gene>
<protein>
    <submittedName>
        <fullName evidence="2">Uncharacterized protein</fullName>
    </submittedName>
</protein>
<proteinExistence type="predicted"/>
<evidence type="ECO:0000313" key="2">
    <source>
        <dbReference type="EMBL" id="NWK02116.1"/>
    </source>
</evidence>
<feature type="transmembrane region" description="Helical" evidence="1">
    <location>
        <begin position="31"/>
        <end position="52"/>
    </location>
</feature>
<keyword evidence="1" id="KW-0812">Transmembrane</keyword>
<feature type="transmembrane region" description="Helical" evidence="1">
    <location>
        <begin position="68"/>
        <end position="88"/>
    </location>
</feature>
<organism evidence="2 3">
    <name type="scientific">Marine Group I thaumarchaeote</name>
    <dbReference type="NCBI Taxonomy" id="2511932"/>
    <lineage>
        <taxon>Archaea</taxon>
        <taxon>Nitrososphaerota</taxon>
        <taxon>Marine Group I</taxon>
    </lineage>
</organism>
<keyword evidence="1" id="KW-0472">Membrane</keyword>
<evidence type="ECO:0000313" key="3">
    <source>
        <dbReference type="Proteomes" id="UP000529843"/>
    </source>
</evidence>
<comment type="caution">
    <text evidence="2">The sequence shown here is derived from an EMBL/GenBank/DDBJ whole genome shotgun (WGS) entry which is preliminary data.</text>
</comment>
<sequence length="118" mass="13449">MELSSPRFKAIAVTAGFSLWFFIISSATGLFSFEAFAIFVAITISITQIFALKLSKALDIFALINTKIFLGILFVFVVSLYGIFFKVLHIDLLRLKKQSSSYWLDTDKIKQSTIFRQY</sequence>
<dbReference type="Proteomes" id="UP000529843">
    <property type="component" value="Unassembled WGS sequence"/>
</dbReference>